<dbReference type="VEuPathDB" id="FungiDB:GWK60_L15499"/>
<dbReference type="EMBL" id="LLZZ01000122">
    <property type="protein sequence ID" value="KTB02950.1"/>
    <property type="molecule type" value="Genomic_DNA"/>
</dbReference>
<evidence type="ECO:0000256" key="2">
    <source>
        <dbReference type="ARBA" id="ARBA00008203"/>
    </source>
</evidence>
<sequence>MCGLIGIIIGLLTRVALASSLDVGTSPAILFSTRLSEGILEYYDMFDSGAVVPREDFNTVCKTLISHCNSDAVVFVNQPGLSLGDLSEYADQFQYLSSYVRHSSSAMNIERVSVSQDDQESQFESLVRYAMDTCNIYEKVVIEPYEADTYKAYIDAEKKVILIELPEFLNTQNETDRMALISSNDNRLRNILGQLPSPDISVIYTSFQPSNLAADEFAEILPAAFDVFDKNAAVERNIRLKDATRPGFVSYRPKFGDFNSISQIKLDKQFLEENLGLLSAILVSTILYLFGQRLSSHSKSQNTTSNSAKNTTKKAERGN</sequence>
<evidence type="ECO:0000256" key="5">
    <source>
        <dbReference type="ARBA" id="ARBA00022729"/>
    </source>
</evidence>
<feature type="region of interest" description="Disordered" evidence="10">
    <location>
        <begin position="297"/>
        <end position="319"/>
    </location>
</feature>
<dbReference type="VEuPathDB" id="FungiDB:CAGL0L11528g"/>
<comment type="similarity">
    <text evidence="2">Belongs to the BIG1 family.</text>
</comment>
<evidence type="ECO:0000256" key="1">
    <source>
        <dbReference type="ARBA" id="ARBA00004115"/>
    </source>
</evidence>
<protein>
    <recommendedName>
        <fullName evidence="3">Protein BIG1</fullName>
    </recommendedName>
</protein>
<dbReference type="PANTHER" id="PTHR28285:SF1">
    <property type="entry name" value="PROTEIN BIG1"/>
    <property type="match status" value="1"/>
</dbReference>
<feature type="signal peptide" evidence="11">
    <location>
        <begin position="1"/>
        <end position="18"/>
    </location>
</feature>
<dbReference type="EMBL" id="LLZZ01000155">
    <property type="protein sequence ID" value="KTA97913.1"/>
    <property type="molecule type" value="Genomic_DNA"/>
</dbReference>
<evidence type="ECO:0000256" key="7">
    <source>
        <dbReference type="ARBA" id="ARBA00022989"/>
    </source>
</evidence>
<dbReference type="Proteomes" id="UP000054886">
    <property type="component" value="Unassembled WGS sequence"/>
</dbReference>
<keyword evidence="7" id="KW-1133">Transmembrane helix</keyword>
<dbReference type="InterPro" id="IPR037654">
    <property type="entry name" value="Big1"/>
</dbReference>
<evidence type="ECO:0000256" key="11">
    <source>
        <dbReference type="SAM" id="SignalP"/>
    </source>
</evidence>
<proteinExistence type="inferred from homology"/>
<dbReference type="AlphaFoldDB" id="A0A0W0CE19"/>
<keyword evidence="9" id="KW-0961">Cell wall biogenesis/degradation</keyword>
<accession>A0A0W0CE19</accession>
<keyword evidence="8" id="KW-0472">Membrane</keyword>
<dbReference type="GO" id="GO:0071555">
    <property type="term" value="P:cell wall organization"/>
    <property type="evidence" value="ECO:0007669"/>
    <property type="project" value="UniProtKB-KW"/>
</dbReference>
<feature type="compositionally biased region" description="Low complexity" evidence="10">
    <location>
        <begin position="298"/>
        <end position="310"/>
    </location>
</feature>
<comment type="subcellular location">
    <subcellularLocation>
        <location evidence="1">Endoplasmic reticulum membrane</location>
        <topology evidence="1">Single-pass type I membrane protein</topology>
    </subcellularLocation>
</comment>
<name>A0A0W0CE19_CANGB</name>
<evidence type="ECO:0000313" key="12">
    <source>
        <dbReference type="EMBL" id="KTA97913.1"/>
    </source>
</evidence>
<evidence type="ECO:0000256" key="10">
    <source>
        <dbReference type="SAM" id="MobiDB-lite"/>
    </source>
</evidence>
<evidence type="ECO:0000256" key="8">
    <source>
        <dbReference type="ARBA" id="ARBA00023136"/>
    </source>
</evidence>
<evidence type="ECO:0000256" key="3">
    <source>
        <dbReference type="ARBA" id="ARBA00022089"/>
    </source>
</evidence>
<comment type="caution">
    <text evidence="12">The sequence shown here is derived from an EMBL/GenBank/DDBJ whole genome shotgun (WGS) entry which is preliminary data.</text>
</comment>
<gene>
    <name evidence="13" type="ORF">AO440_004791</name>
    <name evidence="12" type="ORF">AO440_005252</name>
</gene>
<feature type="chain" id="PRO_5007992520" description="Protein BIG1" evidence="11">
    <location>
        <begin position="19"/>
        <end position="319"/>
    </location>
</feature>
<keyword evidence="4" id="KW-0812">Transmembrane</keyword>
<dbReference type="VEuPathDB" id="FungiDB:B1J91_L11528g"/>
<organism evidence="12 14">
    <name type="scientific">Candida glabrata</name>
    <name type="common">Yeast</name>
    <name type="synonym">Torulopsis glabrata</name>
    <dbReference type="NCBI Taxonomy" id="5478"/>
    <lineage>
        <taxon>Eukaryota</taxon>
        <taxon>Fungi</taxon>
        <taxon>Dikarya</taxon>
        <taxon>Ascomycota</taxon>
        <taxon>Saccharomycotina</taxon>
        <taxon>Saccharomycetes</taxon>
        <taxon>Saccharomycetales</taxon>
        <taxon>Saccharomycetaceae</taxon>
        <taxon>Nakaseomyces</taxon>
    </lineage>
</organism>
<dbReference type="GO" id="GO:0009272">
    <property type="term" value="P:fungal-type cell wall biogenesis"/>
    <property type="evidence" value="ECO:0007669"/>
    <property type="project" value="TreeGrafter"/>
</dbReference>
<evidence type="ECO:0000256" key="9">
    <source>
        <dbReference type="ARBA" id="ARBA00023316"/>
    </source>
</evidence>
<reference evidence="12 14" key="1">
    <citation type="submission" date="2015-10" db="EMBL/GenBank/DDBJ databases">
        <title>Draft genomes sequences of Candida glabrata isolates 1A, 1B, 2A, 2B, 3A and 3B.</title>
        <authorList>
            <person name="Haavelsrud O.E."/>
            <person name="Gaustad P."/>
        </authorList>
    </citation>
    <scope>NUCLEOTIDE SEQUENCE [LARGE SCALE GENOMIC DNA]</scope>
    <source>
        <strain evidence="12">910700640</strain>
    </source>
</reference>
<evidence type="ECO:0000313" key="13">
    <source>
        <dbReference type="EMBL" id="KTB02950.1"/>
    </source>
</evidence>
<evidence type="ECO:0000313" key="14">
    <source>
        <dbReference type="Proteomes" id="UP000054886"/>
    </source>
</evidence>
<keyword evidence="5 11" id="KW-0732">Signal</keyword>
<keyword evidence="6" id="KW-0256">Endoplasmic reticulum</keyword>
<dbReference type="PANTHER" id="PTHR28285">
    <property type="entry name" value="PROTEIN BIG1"/>
    <property type="match status" value="1"/>
</dbReference>
<evidence type="ECO:0000256" key="6">
    <source>
        <dbReference type="ARBA" id="ARBA00022824"/>
    </source>
</evidence>
<evidence type="ECO:0000256" key="4">
    <source>
        <dbReference type="ARBA" id="ARBA00022692"/>
    </source>
</evidence>
<dbReference type="GO" id="GO:0006078">
    <property type="term" value="P:(1-&gt;6)-beta-D-glucan biosynthetic process"/>
    <property type="evidence" value="ECO:0007669"/>
    <property type="project" value="TreeGrafter"/>
</dbReference>
<dbReference type="GO" id="GO:0005789">
    <property type="term" value="C:endoplasmic reticulum membrane"/>
    <property type="evidence" value="ECO:0007669"/>
    <property type="project" value="UniProtKB-SubCell"/>
</dbReference>
<dbReference type="VEuPathDB" id="FungiDB:GVI51_L11473"/>